<dbReference type="EMBL" id="UINC01194390">
    <property type="protein sequence ID" value="SVE10453.1"/>
    <property type="molecule type" value="Genomic_DNA"/>
</dbReference>
<evidence type="ECO:0000256" key="3">
    <source>
        <dbReference type="ARBA" id="ARBA00022729"/>
    </source>
</evidence>
<dbReference type="GO" id="GO:0016787">
    <property type="term" value="F:hydrolase activity"/>
    <property type="evidence" value="ECO:0007669"/>
    <property type="project" value="UniProtKB-KW"/>
</dbReference>
<keyword evidence="5" id="KW-0443">Lipid metabolism</keyword>
<sequence length="163" mass="18318">MFCQNAYPIILIHGFLGWGKNEMAGYFYWGGRMDYEAELKMAGVEVYTVSVGPISTNWDRAVEAFYQIKGGQVDYGNDLSRRLDIIQRPDNKKFAGLYPSWGSNHPVHIISHSQGGQTARMLEILLKESFEGEESPLLANNYKGWIKSITTISTPHNGTTLVP</sequence>
<dbReference type="GO" id="GO:0006629">
    <property type="term" value="P:lipid metabolic process"/>
    <property type="evidence" value="ECO:0007669"/>
    <property type="project" value="UniProtKB-KW"/>
</dbReference>
<keyword evidence="4" id="KW-0378">Hydrolase</keyword>
<dbReference type="SUPFAM" id="SSF53474">
    <property type="entry name" value="alpha/beta-Hydrolases"/>
    <property type="match status" value="1"/>
</dbReference>
<protein>
    <recommendedName>
        <fullName evidence="6">Lipase-like C-terminal domain-containing protein</fullName>
    </recommendedName>
</protein>
<dbReference type="InterPro" id="IPR029058">
    <property type="entry name" value="AB_hydrolase_fold"/>
</dbReference>
<feature type="domain" description="Lipase-like C-terminal" evidence="6">
    <location>
        <begin position="5"/>
        <end position="160"/>
    </location>
</feature>
<dbReference type="GO" id="GO:0005576">
    <property type="term" value="C:extracellular region"/>
    <property type="evidence" value="ECO:0007669"/>
    <property type="project" value="UniProtKB-SubCell"/>
</dbReference>
<feature type="non-terminal residue" evidence="7">
    <location>
        <position position="163"/>
    </location>
</feature>
<dbReference type="Pfam" id="PF24708">
    <property type="entry name" value="Lip_C"/>
    <property type="match status" value="1"/>
</dbReference>
<dbReference type="AlphaFoldDB" id="A0A383AS73"/>
<evidence type="ECO:0000256" key="1">
    <source>
        <dbReference type="ARBA" id="ARBA00004613"/>
    </source>
</evidence>
<dbReference type="InterPro" id="IPR056304">
    <property type="entry name" value="Lip-like_C"/>
</dbReference>
<dbReference type="PANTHER" id="PTHR34043">
    <property type="entry name" value="ALPHA/BETA-HYDROLASES SUPERFAMILY PROTEIN"/>
    <property type="match status" value="1"/>
</dbReference>
<comment type="subcellular location">
    <subcellularLocation>
        <location evidence="1">Secreted</location>
    </subcellularLocation>
</comment>
<evidence type="ECO:0000259" key="6">
    <source>
        <dbReference type="Pfam" id="PF24708"/>
    </source>
</evidence>
<reference evidence="7" key="1">
    <citation type="submission" date="2018-05" db="EMBL/GenBank/DDBJ databases">
        <authorList>
            <person name="Lanie J.A."/>
            <person name="Ng W.-L."/>
            <person name="Kazmierczak K.M."/>
            <person name="Andrzejewski T.M."/>
            <person name="Davidsen T.M."/>
            <person name="Wayne K.J."/>
            <person name="Tettelin H."/>
            <person name="Glass J.I."/>
            <person name="Rusch D."/>
            <person name="Podicherti R."/>
            <person name="Tsui H.-C.T."/>
            <person name="Winkler M.E."/>
        </authorList>
    </citation>
    <scope>NUCLEOTIDE SEQUENCE</scope>
</reference>
<evidence type="ECO:0000256" key="5">
    <source>
        <dbReference type="ARBA" id="ARBA00023098"/>
    </source>
</evidence>
<evidence type="ECO:0000256" key="2">
    <source>
        <dbReference type="ARBA" id="ARBA00022525"/>
    </source>
</evidence>
<accession>A0A383AS73</accession>
<dbReference type="Gene3D" id="3.40.50.1820">
    <property type="entry name" value="alpha/beta hydrolase"/>
    <property type="match status" value="1"/>
</dbReference>
<keyword evidence="3" id="KW-0732">Signal</keyword>
<organism evidence="7">
    <name type="scientific">marine metagenome</name>
    <dbReference type="NCBI Taxonomy" id="408172"/>
    <lineage>
        <taxon>unclassified sequences</taxon>
        <taxon>metagenomes</taxon>
        <taxon>ecological metagenomes</taxon>
    </lineage>
</organism>
<keyword evidence="2" id="KW-0964">Secreted</keyword>
<gene>
    <name evidence="7" type="ORF">METZ01_LOCUS463307</name>
</gene>
<evidence type="ECO:0000313" key="7">
    <source>
        <dbReference type="EMBL" id="SVE10453.1"/>
    </source>
</evidence>
<dbReference type="PANTHER" id="PTHR34043:SF3">
    <property type="entry name" value="ALPHA_BETA-HYDROLASES SUPERFAMILY PROTEIN"/>
    <property type="match status" value="1"/>
</dbReference>
<name>A0A383AS73_9ZZZZ</name>
<evidence type="ECO:0000256" key="4">
    <source>
        <dbReference type="ARBA" id="ARBA00022801"/>
    </source>
</evidence>
<proteinExistence type="predicted"/>